<evidence type="ECO:0000313" key="17">
    <source>
        <dbReference type="EMBL" id="KAJ8602353.1"/>
    </source>
</evidence>
<evidence type="ECO:0000256" key="8">
    <source>
        <dbReference type="ARBA" id="ARBA00038543"/>
    </source>
</evidence>
<comment type="catalytic activity">
    <reaction evidence="12">
        <text>L-threonyl-[protein] + ATP = O-phospho-L-threonyl-[protein] + ADP + H(+)</text>
        <dbReference type="Rhea" id="RHEA:46608"/>
        <dbReference type="Rhea" id="RHEA-COMP:11060"/>
        <dbReference type="Rhea" id="RHEA-COMP:11605"/>
        <dbReference type="ChEBI" id="CHEBI:15378"/>
        <dbReference type="ChEBI" id="CHEBI:30013"/>
        <dbReference type="ChEBI" id="CHEBI:30616"/>
        <dbReference type="ChEBI" id="CHEBI:61977"/>
        <dbReference type="ChEBI" id="CHEBI:456216"/>
        <dbReference type="EC" id="2.7.11.22"/>
    </reaction>
</comment>
<dbReference type="InterPro" id="IPR017441">
    <property type="entry name" value="Protein_kinase_ATP_BS"/>
</dbReference>
<evidence type="ECO:0000256" key="9">
    <source>
        <dbReference type="ARBA" id="ARBA00039612"/>
    </source>
</evidence>
<evidence type="ECO:0000256" key="3">
    <source>
        <dbReference type="ARBA" id="ARBA00022527"/>
    </source>
</evidence>
<evidence type="ECO:0000256" key="1">
    <source>
        <dbReference type="ARBA" id="ARBA00006485"/>
    </source>
</evidence>
<feature type="compositionally biased region" description="Basic and acidic residues" evidence="15">
    <location>
        <begin position="581"/>
        <end position="598"/>
    </location>
</feature>
<dbReference type="Pfam" id="PF00069">
    <property type="entry name" value="Pkinase"/>
    <property type="match status" value="1"/>
</dbReference>
<feature type="compositionally biased region" description="Low complexity" evidence="15">
    <location>
        <begin position="349"/>
        <end position="359"/>
    </location>
</feature>
<dbReference type="Gene3D" id="3.30.200.20">
    <property type="entry name" value="Phosphorylase Kinase, domain 1"/>
    <property type="match status" value="1"/>
</dbReference>
<dbReference type="PROSITE" id="PS00107">
    <property type="entry name" value="PROTEIN_KINASE_ATP"/>
    <property type="match status" value="1"/>
</dbReference>
<evidence type="ECO:0000256" key="14">
    <source>
        <dbReference type="PROSITE-ProRule" id="PRU10141"/>
    </source>
</evidence>
<keyword evidence="6" id="KW-0418">Kinase</keyword>
<evidence type="ECO:0000256" key="10">
    <source>
        <dbReference type="ARBA" id="ARBA00041902"/>
    </source>
</evidence>
<comment type="similarity">
    <text evidence="1">Belongs to the protein kinase superfamily. CMGC Ser/Thr protein kinase family. CDC2/CDKX subfamily.</text>
</comment>
<dbReference type="Gene3D" id="1.10.510.10">
    <property type="entry name" value="Transferase(Phosphotransferase) domain 1"/>
    <property type="match status" value="1"/>
</dbReference>
<evidence type="ECO:0000259" key="16">
    <source>
        <dbReference type="PROSITE" id="PS50011"/>
    </source>
</evidence>
<feature type="compositionally biased region" description="Basic and acidic residues" evidence="15">
    <location>
        <begin position="690"/>
        <end position="723"/>
    </location>
</feature>
<dbReference type="FunFam" id="3.30.200.20:FF:000049">
    <property type="entry name" value="cyclin-dependent kinase-like 1 isoform X1"/>
    <property type="match status" value="1"/>
</dbReference>
<organism evidence="17 18">
    <name type="scientific">Chrysophaeum taylorii</name>
    <dbReference type="NCBI Taxonomy" id="2483200"/>
    <lineage>
        <taxon>Eukaryota</taxon>
        <taxon>Sar</taxon>
        <taxon>Stramenopiles</taxon>
        <taxon>Ochrophyta</taxon>
        <taxon>Pelagophyceae</taxon>
        <taxon>Pelagomonadales</taxon>
        <taxon>Pelagomonadaceae</taxon>
        <taxon>Chrysophaeum</taxon>
    </lineage>
</organism>
<keyword evidence="4" id="KW-0808">Transferase</keyword>
<evidence type="ECO:0000256" key="4">
    <source>
        <dbReference type="ARBA" id="ARBA00022679"/>
    </source>
</evidence>
<dbReference type="PANTHER" id="PTHR24056:SF111">
    <property type="entry name" value="CYCLIN-DEPENDENT KINASE-LIKE 5"/>
    <property type="match status" value="1"/>
</dbReference>
<feature type="compositionally biased region" description="Basic and acidic residues" evidence="15">
    <location>
        <begin position="639"/>
        <end position="662"/>
    </location>
</feature>
<comment type="caution">
    <text evidence="17">The sequence shown here is derived from an EMBL/GenBank/DDBJ whole genome shotgun (WGS) entry which is preliminary data.</text>
</comment>
<evidence type="ECO:0000256" key="13">
    <source>
        <dbReference type="ARBA" id="ARBA00048367"/>
    </source>
</evidence>
<dbReference type="PANTHER" id="PTHR24056">
    <property type="entry name" value="CELL DIVISION PROTEIN KINASE"/>
    <property type="match status" value="1"/>
</dbReference>
<dbReference type="GO" id="GO:0004693">
    <property type="term" value="F:cyclin-dependent protein serine/threonine kinase activity"/>
    <property type="evidence" value="ECO:0007669"/>
    <property type="project" value="UniProtKB-EC"/>
</dbReference>
<evidence type="ECO:0000256" key="12">
    <source>
        <dbReference type="ARBA" id="ARBA00047811"/>
    </source>
</evidence>
<reference evidence="17" key="1">
    <citation type="submission" date="2023-01" db="EMBL/GenBank/DDBJ databases">
        <title>Metagenome sequencing of chrysophaentin producing Chrysophaeum taylorii.</title>
        <authorList>
            <person name="Davison J."/>
            <person name="Bewley C."/>
        </authorList>
    </citation>
    <scope>NUCLEOTIDE SEQUENCE</scope>
    <source>
        <strain evidence="17">NIES-1699</strain>
    </source>
</reference>
<dbReference type="InterPro" id="IPR011009">
    <property type="entry name" value="Kinase-like_dom_sf"/>
</dbReference>
<dbReference type="InterPro" id="IPR008271">
    <property type="entry name" value="Ser/Thr_kinase_AS"/>
</dbReference>
<evidence type="ECO:0000256" key="11">
    <source>
        <dbReference type="ARBA" id="ARBA00042858"/>
    </source>
</evidence>
<dbReference type="CDD" id="cd07833">
    <property type="entry name" value="STKc_CDKL"/>
    <property type="match status" value="1"/>
</dbReference>
<dbReference type="GO" id="GO:0005634">
    <property type="term" value="C:nucleus"/>
    <property type="evidence" value="ECO:0007669"/>
    <property type="project" value="TreeGrafter"/>
</dbReference>
<feature type="region of interest" description="Disordered" evidence="15">
    <location>
        <begin position="301"/>
        <end position="723"/>
    </location>
</feature>
<keyword evidence="5 14" id="KW-0547">Nucleotide-binding</keyword>
<evidence type="ECO:0000256" key="5">
    <source>
        <dbReference type="ARBA" id="ARBA00022741"/>
    </source>
</evidence>
<accession>A0AAD7XK40</accession>
<name>A0AAD7XK40_9STRA</name>
<dbReference type="InterPro" id="IPR000719">
    <property type="entry name" value="Prot_kinase_dom"/>
</dbReference>
<gene>
    <name evidence="17" type="ORF">CTAYLR_004238</name>
</gene>
<sequence>MNKYELVGVVGEGAYGIVLKCRNKDTGETVAIKKFKESEDDEENVRKTMVREVKILRMLKHPNIVNLKEAFRRKGKLYLVFEFVSKNLLEVLETNPNGVGSESMQRYMLQLCLAIDCCHSQHVIHRDIKPENLLINLREKQLKLCDFGFARTCTANTDLSDYVATRWYRAPELLLGSTTYEKSVDIFAMGCIMGELADGQPLFPGESEIDQLYIIQRVLGPLTPQQNELFLRNPRFVGLKFPDMSRPETLQKKYVGKLPKLALVFLKSLLHMEPSARATSRECLDNAYFDDIRHEYPALSSRVVSASRSTRTTTTPDHRGTDGAGDGASHAPDLQIPIISASNKGGRDQQQQQQQQQQQNGALLRQDRPSLPGEAASIGGSSNRSGLRSEKHQGDTVANSSTRDDDIPHISSSSSSSHRAAHGSGSKETSSRNRDHGLDGNRGSTPAPDERATPTPPSLLPPDRLGRFNKHSRNVLPSSGQELPHAAEAKENPDVHMAEAAGVPEDKPSAPSSSAAKNWSPLDARRPHKQKRRDKGLRADRPSLERGSLVPDSSPSRPPANAAAAAAAGGKNSSVLGCPLSERRETKGGRPRSSRAEDEFGPPTKPKSRMGRERGALASLQPVHGATGTSSGPPEEPFGGDKMEDADEKPDFKPDFKADLKTLDTPALSLPRNGKGVQPIGVGKRKKMRRDTTQHVERKPPDFKEELQREQEREFQREREQKRENEIRELREFSSKLPAKLQEKLNDGFNTADVRNSQFSFGETFSRGERRRIGTDQEREYAEGARHDRLMLEQMDPANFRLQQRESK</sequence>
<feature type="domain" description="Protein kinase" evidence="16">
    <location>
        <begin position="4"/>
        <end position="289"/>
    </location>
</feature>
<dbReference type="EMBL" id="JAQMWT010000381">
    <property type="protein sequence ID" value="KAJ8602353.1"/>
    <property type="molecule type" value="Genomic_DNA"/>
</dbReference>
<protein>
    <recommendedName>
        <fullName evidence="9">Cyclin-dependent kinase 2 homolog</fullName>
        <ecNumber evidence="2">2.7.11.22</ecNumber>
    </recommendedName>
    <alternativeName>
        <fullName evidence="10">Cell division control protein 2 homolog</fullName>
    </alternativeName>
    <alternativeName>
        <fullName evidence="11">cdc2-related kinase 2</fullName>
    </alternativeName>
</protein>
<evidence type="ECO:0000256" key="7">
    <source>
        <dbReference type="ARBA" id="ARBA00022840"/>
    </source>
</evidence>
<feature type="compositionally biased region" description="Low complexity" evidence="15">
    <location>
        <begin position="301"/>
        <end position="315"/>
    </location>
</feature>
<dbReference type="InterPro" id="IPR050108">
    <property type="entry name" value="CDK"/>
</dbReference>
<keyword evidence="7 14" id="KW-0067">ATP-binding</keyword>
<feature type="compositionally biased region" description="Basic residues" evidence="15">
    <location>
        <begin position="526"/>
        <end position="535"/>
    </location>
</feature>
<evidence type="ECO:0000313" key="18">
    <source>
        <dbReference type="Proteomes" id="UP001230188"/>
    </source>
</evidence>
<evidence type="ECO:0000256" key="2">
    <source>
        <dbReference type="ARBA" id="ARBA00012425"/>
    </source>
</evidence>
<comment type="subunit">
    <text evidence="8">May form a complex composed of at least the catalytic subunit CRK2 and a cyclin.</text>
</comment>
<evidence type="ECO:0000256" key="6">
    <source>
        <dbReference type="ARBA" id="ARBA00022777"/>
    </source>
</evidence>
<keyword evidence="18" id="KW-1185">Reference proteome</keyword>
<feature type="compositionally biased region" description="Basic and acidic residues" evidence="15">
    <location>
        <begin position="485"/>
        <end position="497"/>
    </location>
</feature>
<feature type="compositionally biased region" description="Low complexity" evidence="15">
    <location>
        <begin position="411"/>
        <end position="426"/>
    </location>
</feature>
<dbReference type="AlphaFoldDB" id="A0AAD7XK40"/>
<proteinExistence type="inferred from homology"/>
<evidence type="ECO:0000256" key="15">
    <source>
        <dbReference type="SAM" id="MobiDB-lite"/>
    </source>
</evidence>
<comment type="catalytic activity">
    <reaction evidence="13">
        <text>L-seryl-[protein] + ATP = O-phospho-L-seryl-[protein] + ADP + H(+)</text>
        <dbReference type="Rhea" id="RHEA:17989"/>
        <dbReference type="Rhea" id="RHEA-COMP:9863"/>
        <dbReference type="Rhea" id="RHEA-COMP:11604"/>
        <dbReference type="ChEBI" id="CHEBI:15378"/>
        <dbReference type="ChEBI" id="CHEBI:29999"/>
        <dbReference type="ChEBI" id="CHEBI:30616"/>
        <dbReference type="ChEBI" id="CHEBI:83421"/>
        <dbReference type="ChEBI" id="CHEBI:456216"/>
        <dbReference type="EC" id="2.7.11.22"/>
    </reaction>
</comment>
<feature type="compositionally biased region" description="Basic and acidic residues" evidence="15">
    <location>
        <begin position="429"/>
        <end position="439"/>
    </location>
</feature>
<dbReference type="EC" id="2.7.11.22" evidence="2"/>
<dbReference type="SUPFAM" id="SSF56112">
    <property type="entry name" value="Protein kinase-like (PK-like)"/>
    <property type="match status" value="1"/>
</dbReference>
<dbReference type="Proteomes" id="UP001230188">
    <property type="component" value="Unassembled WGS sequence"/>
</dbReference>
<dbReference type="PROSITE" id="PS50011">
    <property type="entry name" value="PROTEIN_KINASE_DOM"/>
    <property type="match status" value="1"/>
</dbReference>
<dbReference type="SMART" id="SM00220">
    <property type="entry name" value="S_TKc"/>
    <property type="match status" value="1"/>
</dbReference>
<feature type="binding site" evidence="14">
    <location>
        <position position="34"/>
    </location>
    <ligand>
        <name>ATP</name>
        <dbReference type="ChEBI" id="CHEBI:30616"/>
    </ligand>
</feature>
<dbReference type="PROSITE" id="PS00108">
    <property type="entry name" value="PROTEIN_KINASE_ST"/>
    <property type="match status" value="1"/>
</dbReference>
<keyword evidence="3" id="KW-0723">Serine/threonine-protein kinase</keyword>
<dbReference type="GO" id="GO:0005524">
    <property type="term" value="F:ATP binding"/>
    <property type="evidence" value="ECO:0007669"/>
    <property type="project" value="UniProtKB-UniRule"/>
</dbReference>
<dbReference type="FunFam" id="1.10.510.10:FF:000624">
    <property type="entry name" value="Mitogen-activated protein kinase"/>
    <property type="match status" value="1"/>
</dbReference>